<gene>
    <name evidence="10" type="ORF">GCM10010466_25770</name>
</gene>
<keyword evidence="4" id="KW-0804">Transcription</keyword>
<dbReference type="Pfam" id="PF00486">
    <property type="entry name" value="Trans_reg_C"/>
    <property type="match status" value="1"/>
</dbReference>
<keyword evidence="1 5" id="KW-0597">Phosphoprotein</keyword>
<evidence type="ECO:0000313" key="11">
    <source>
        <dbReference type="Proteomes" id="UP001500320"/>
    </source>
</evidence>
<dbReference type="PANTHER" id="PTHR48111:SF4">
    <property type="entry name" value="DNA-BINDING DUAL TRANSCRIPTIONAL REGULATOR OMPR"/>
    <property type="match status" value="1"/>
</dbReference>
<keyword evidence="11" id="KW-1185">Reference proteome</keyword>
<dbReference type="Gene3D" id="6.10.250.690">
    <property type="match status" value="1"/>
</dbReference>
<dbReference type="InterPro" id="IPR001789">
    <property type="entry name" value="Sig_transdc_resp-reg_receiver"/>
</dbReference>
<keyword evidence="2" id="KW-0805">Transcription regulation</keyword>
<dbReference type="Gene3D" id="3.40.50.2300">
    <property type="match status" value="1"/>
</dbReference>
<name>A0ABP6N201_9ACTN</name>
<accession>A0ABP6N201</accession>
<dbReference type="PROSITE" id="PS51755">
    <property type="entry name" value="OMPR_PHOB"/>
    <property type="match status" value="1"/>
</dbReference>
<keyword evidence="3 6" id="KW-0238">DNA-binding</keyword>
<evidence type="ECO:0000259" key="9">
    <source>
        <dbReference type="PROSITE" id="PS51755"/>
    </source>
</evidence>
<protein>
    <submittedName>
        <fullName evidence="10">Response regulator transcription factor</fullName>
    </submittedName>
</protein>
<feature type="DNA-binding region" description="OmpR/PhoB-type" evidence="6">
    <location>
        <begin position="191"/>
        <end position="290"/>
    </location>
</feature>
<proteinExistence type="predicted"/>
<dbReference type="InterPro" id="IPR036388">
    <property type="entry name" value="WH-like_DNA-bd_sf"/>
</dbReference>
<feature type="compositionally biased region" description="Low complexity" evidence="7">
    <location>
        <begin position="14"/>
        <end position="23"/>
    </location>
</feature>
<evidence type="ECO:0000259" key="8">
    <source>
        <dbReference type="PROSITE" id="PS50110"/>
    </source>
</evidence>
<feature type="domain" description="OmpR/PhoB-type" evidence="9">
    <location>
        <begin position="191"/>
        <end position="290"/>
    </location>
</feature>
<evidence type="ECO:0000256" key="7">
    <source>
        <dbReference type="SAM" id="MobiDB-lite"/>
    </source>
</evidence>
<feature type="modified residue" description="4-aspartylphosphate" evidence="5">
    <location>
        <position position="117"/>
    </location>
</feature>
<evidence type="ECO:0000256" key="1">
    <source>
        <dbReference type="ARBA" id="ARBA00022553"/>
    </source>
</evidence>
<comment type="caution">
    <text evidence="10">The sequence shown here is derived from an EMBL/GenBank/DDBJ whole genome shotgun (WGS) entry which is preliminary data.</text>
</comment>
<feature type="domain" description="Response regulatory" evidence="8">
    <location>
        <begin position="68"/>
        <end position="181"/>
    </location>
</feature>
<evidence type="ECO:0000256" key="5">
    <source>
        <dbReference type="PROSITE-ProRule" id="PRU00169"/>
    </source>
</evidence>
<evidence type="ECO:0000256" key="4">
    <source>
        <dbReference type="ARBA" id="ARBA00023163"/>
    </source>
</evidence>
<sequence length="293" mass="30977">MSVPISDTAQMQASVVSTAAASHPPAPSSARRRIGPSFPVSSPLAGEASLPAGVITPSEKGRHITVAHLLLVEDDARVRSALTRALAGHGHAVVSAAAGMPGLTRALEDRPDLVVLDLGLPDLDGCEILRMLRAVSAVPVIVATARDAEPEIVRALDAGADDYVVKPFSAAQLDARIRAVLRRGRGSGAGTAQVRVGGLRIDPAGREAFLDGARLDLTPKEFDLLHYLALRPGQVVSKRELLTEVWRMAYGGADKTVDVHLSWLRRKLGESAHRPRYLQTVHGVGVKIVDPGA</sequence>
<dbReference type="Proteomes" id="UP001500320">
    <property type="component" value="Unassembled WGS sequence"/>
</dbReference>
<dbReference type="SMART" id="SM00448">
    <property type="entry name" value="REC"/>
    <property type="match status" value="1"/>
</dbReference>
<dbReference type="CDD" id="cd00383">
    <property type="entry name" value="trans_reg_C"/>
    <property type="match status" value="1"/>
</dbReference>
<dbReference type="InterPro" id="IPR011006">
    <property type="entry name" value="CheY-like_superfamily"/>
</dbReference>
<evidence type="ECO:0000256" key="3">
    <source>
        <dbReference type="ARBA" id="ARBA00023125"/>
    </source>
</evidence>
<dbReference type="SMART" id="SM00862">
    <property type="entry name" value="Trans_reg_C"/>
    <property type="match status" value="1"/>
</dbReference>
<feature type="region of interest" description="Disordered" evidence="7">
    <location>
        <begin position="14"/>
        <end position="38"/>
    </location>
</feature>
<dbReference type="SUPFAM" id="SSF52172">
    <property type="entry name" value="CheY-like"/>
    <property type="match status" value="1"/>
</dbReference>
<dbReference type="PROSITE" id="PS50110">
    <property type="entry name" value="RESPONSE_REGULATORY"/>
    <property type="match status" value="1"/>
</dbReference>
<evidence type="ECO:0000256" key="6">
    <source>
        <dbReference type="PROSITE-ProRule" id="PRU01091"/>
    </source>
</evidence>
<evidence type="ECO:0000256" key="2">
    <source>
        <dbReference type="ARBA" id="ARBA00023015"/>
    </source>
</evidence>
<dbReference type="InterPro" id="IPR001867">
    <property type="entry name" value="OmpR/PhoB-type_DNA-bd"/>
</dbReference>
<dbReference type="Pfam" id="PF00072">
    <property type="entry name" value="Response_reg"/>
    <property type="match status" value="1"/>
</dbReference>
<reference evidence="11" key="1">
    <citation type="journal article" date="2019" name="Int. J. Syst. Evol. Microbiol.">
        <title>The Global Catalogue of Microorganisms (GCM) 10K type strain sequencing project: providing services to taxonomists for standard genome sequencing and annotation.</title>
        <authorList>
            <consortium name="The Broad Institute Genomics Platform"/>
            <consortium name="The Broad Institute Genome Sequencing Center for Infectious Disease"/>
            <person name="Wu L."/>
            <person name="Ma J."/>
        </authorList>
    </citation>
    <scope>NUCLEOTIDE SEQUENCE [LARGE SCALE GENOMIC DNA]</scope>
    <source>
        <strain evidence="11">JCM 9373</strain>
    </source>
</reference>
<dbReference type="InterPro" id="IPR039420">
    <property type="entry name" value="WalR-like"/>
</dbReference>
<organism evidence="10 11">
    <name type="scientific">Planomonospora alba</name>
    <dbReference type="NCBI Taxonomy" id="161354"/>
    <lineage>
        <taxon>Bacteria</taxon>
        <taxon>Bacillati</taxon>
        <taxon>Actinomycetota</taxon>
        <taxon>Actinomycetes</taxon>
        <taxon>Streptosporangiales</taxon>
        <taxon>Streptosporangiaceae</taxon>
        <taxon>Planomonospora</taxon>
    </lineage>
</organism>
<dbReference type="PANTHER" id="PTHR48111">
    <property type="entry name" value="REGULATOR OF RPOS"/>
    <property type="match status" value="1"/>
</dbReference>
<dbReference type="EMBL" id="BAAAUT010000017">
    <property type="protein sequence ID" value="GAA3133986.1"/>
    <property type="molecule type" value="Genomic_DNA"/>
</dbReference>
<dbReference type="Gene3D" id="1.10.10.10">
    <property type="entry name" value="Winged helix-like DNA-binding domain superfamily/Winged helix DNA-binding domain"/>
    <property type="match status" value="1"/>
</dbReference>
<evidence type="ECO:0000313" key="10">
    <source>
        <dbReference type="EMBL" id="GAA3133986.1"/>
    </source>
</evidence>